<dbReference type="PROSITE" id="PS51891">
    <property type="entry name" value="CENP_V_GFA"/>
    <property type="match status" value="1"/>
</dbReference>
<keyword evidence="3" id="KW-0862">Zinc</keyword>
<reference evidence="5" key="1">
    <citation type="submission" date="2024-02" db="EMBL/GenBank/DDBJ databases">
        <authorList>
            <consortium name="ELIXIR-Norway"/>
            <consortium name="Elixir Norway"/>
        </authorList>
    </citation>
    <scope>NUCLEOTIDE SEQUENCE</scope>
</reference>
<sequence length="136" mass="15255">MATDLVIHKGGCHCKRVRYSVRAPANVVVWECDCSNCAMRRNIHFIVPQSDFELDPASEEFLTLYTFGTHTAKHLFCKVCGITSYYIPRSNPNGIAVTLNCIDPGTITHVEKRTFDGKDWDSGYSQSEISSFSKLS</sequence>
<dbReference type="Gene3D" id="2.170.150.70">
    <property type="match status" value="1"/>
</dbReference>
<dbReference type="PANTHER" id="PTHR28620">
    <property type="entry name" value="CENTROMERE PROTEIN V"/>
    <property type="match status" value="1"/>
</dbReference>
<comment type="similarity">
    <text evidence="1">Belongs to the Gfa family.</text>
</comment>
<dbReference type="Proteomes" id="UP001497512">
    <property type="component" value="Chromosome 11"/>
</dbReference>
<evidence type="ECO:0000256" key="2">
    <source>
        <dbReference type="ARBA" id="ARBA00022723"/>
    </source>
</evidence>
<gene>
    <name evidence="5" type="ORF">CSSPTR1EN2_LOCUS3617</name>
</gene>
<evidence type="ECO:0000313" key="6">
    <source>
        <dbReference type="Proteomes" id="UP001497512"/>
    </source>
</evidence>
<organism evidence="5 6">
    <name type="scientific">Sphagnum troendelagicum</name>
    <dbReference type="NCBI Taxonomy" id="128251"/>
    <lineage>
        <taxon>Eukaryota</taxon>
        <taxon>Viridiplantae</taxon>
        <taxon>Streptophyta</taxon>
        <taxon>Embryophyta</taxon>
        <taxon>Bryophyta</taxon>
        <taxon>Sphagnophytina</taxon>
        <taxon>Sphagnopsida</taxon>
        <taxon>Sphagnales</taxon>
        <taxon>Sphagnaceae</taxon>
        <taxon>Sphagnum</taxon>
    </lineage>
</organism>
<keyword evidence="2" id="KW-0479">Metal-binding</keyword>
<dbReference type="SUPFAM" id="SSF51316">
    <property type="entry name" value="Mss4-like"/>
    <property type="match status" value="1"/>
</dbReference>
<evidence type="ECO:0000256" key="3">
    <source>
        <dbReference type="ARBA" id="ARBA00022833"/>
    </source>
</evidence>
<accession>A0ABP0TL44</accession>
<feature type="domain" description="CENP-V/GFA" evidence="4">
    <location>
        <begin position="8"/>
        <end position="121"/>
    </location>
</feature>
<dbReference type="InterPro" id="IPR006913">
    <property type="entry name" value="CENP-V/GFA"/>
</dbReference>
<evidence type="ECO:0000256" key="1">
    <source>
        <dbReference type="ARBA" id="ARBA00005495"/>
    </source>
</evidence>
<dbReference type="PANTHER" id="PTHR28620:SF1">
    <property type="entry name" value="CENP-V_GFA DOMAIN-CONTAINING PROTEIN"/>
    <property type="match status" value="1"/>
</dbReference>
<protein>
    <recommendedName>
        <fullName evidence="4">CENP-V/GFA domain-containing protein</fullName>
    </recommendedName>
</protein>
<evidence type="ECO:0000313" key="5">
    <source>
        <dbReference type="EMBL" id="CAK9196725.1"/>
    </source>
</evidence>
<evidence type="ECO:0000259" key="4">
    <source>
        <dbReference type="PROSITE" id="PS51891"/>
    </source>
</evidence>
<dbReference type="Pfam" id="PF04828">
    <property type="entry name" value="GFA"/>
    <property type="match status" value="1"/>
</dbReference>
<name>A0ABP0TL44_9BRYO</name>
<keyword evidence="6" id="KW-1185">Reference proteome</keyword>
<dbReference type="EMBL" id="OZ019903">
    <property type="protein sequence ID" value="CAK9196725.1"/>
    <property type="molecule type" value="Genomic_DNA"/>
</dbReference>
<proteinExistence type="inferred from homology"/>
<dbReference type="InterPro" id="IPR052355">
    <property type="entry name" value="CENP-V-like"/>
</dbReference>
<dbReference type="InterPro" id="IPR011057">
    <property type="entry name" value="Mss4-like_sf"/>
</dbReference>